<dbReference type="Proteomes" id="UP000663860">
    <property type="component" value="Unassembled WGS sequence"/>
</dbReference>
<accession>A0A819T1Z4</accession>
<dbReference type="InterPro" id="IPR043472">
    <property type="entry name" value="Macro_dom-like"/>
</dbReference>
<name>A0A819T1Z4_9BILA</name>
<dbReference type="SMART" id="SM00506">
    <property type="entry name" value="A1pp"/>
    <property type="match status" value="1"/>
</dbReference>
<dbReference type="SUPFAM" id="SSF53098">
    <property type="entry name" value="Ribonuclease H-like"/>
    <property type="match status" value="1"/>
</dbReference>
<dbReference type="Gene3D" id="3.40.220.10">
    <property type="entry name" value="Leucine Aminopeptidase, subunit E, domain 1"/>
    <property type="match status" value="1"/>
</dbReference>
<dbReference type="EMBL" id="CAJOBB010004043">
    <property type="protein sequence ID" value="CAF4071432.1"/>
    <property type="molecule type" value="Genomic_DNA"/>
</dbReference>
<sequence length="319" mass="35851">MSNSSIKKYTKESIMLTLRYNKNECTIVDKKSNARCSSTFGLSGKIILLVVRYSYLHFCLVERQYRKTSYLGCTAHWTDEWRLRSFGLFCLPYNTPNKKAPSVLKALEEDLSLYDLNPFVFDVIWVCDGGNNVLKALERYTVVHCVVHRLNNCLQKVDADCIVNAANEGLLGGGGIDHLIHQIAGPELAQFCSNLPTDSQGARCTVGHSVITPGFMSKYKLIIHTVGPYLDEQNRTQPKLLADCYSTAFKLAVDNGCKSIVFPTIATRFYGYPMLEAAQIAVGTLNAMVEQQETDHAINIYIAVFNDLEQQIWKKLLNK</sequence>
<dbReference type="AlphaFoldDB" id="A0A819T1Z4"/>
<evidence type="ECO:0000313" key="2">
    <source>
        <dbReference type="EMBL" id="CAF1336292.1"/>
    </source>
</evidence>
<gene>
    <name evidence="2" type="ORF">IZO911_LOCUS35975</name>
    <name evidence="3" type="ORF">KXQ929_LOCUS32768</name>
</gene>
<dbReference type="EMBL" id="CAJNOE010000800">
    <property type="protein sequence ID" value="CAF1336292.1"/>
    <property type="molecule type" value="Genomic_DNA"/>
</dbReference>
<proteinExistence type="predicted"/>
<dbReference type="PROSITE" id="PS51154">
    <property type="entry name" value="MACRO"/>
    <property type="match status" value="1"/>
</dbReference>
<evidence type="ECO:0000259" key="1">
    <source>
        <dbReference type="PROSITE" id="PS51154"/>
    </source>
</evidence>
<dbReference type="Proteomes" id="UP000663868">
    <property type="component" value="Unassembled WGS sequence"/>
</dbReference>
<feature type="domain" description="Macro" evidence="1">
    <location>
        <begin position="134"/>
        <end position="319"/>
    </location>
</feature>
<evidence type="ECO:0000313" key="3">
    <source>
        <dbReference type="EMBL" id="CAF4071432.1"/>
    </source>
</evidence>
<protein>
    <recommendedName>
        <fullName evidence="1">Macro domain-containing protein</fullName>
    </recommendedName>
</protein>
<reference evidence="3" key="1">
    <citation type="submission" date="2021-02" db="EMBL/GenBank/DDBJ databases">
        <authorList>
            <person name="Nowell W R."/>
        </authorList>
    </citation>
    <scope>NUCLEOTIDE SEQUENCE</scope>
</reference>
<dbReference type="Pfam" id="PF01661">
    <property type="entry name" value="Macro"/>
    <property type="match status" value="1"/>
</dbReference>
<organism evidence="3 4">
    <name type="scientific">Adineta steineri</name>
    <dbReference type="NCBI Taxonomy" id="433720"/>
    <lineage>
        <taxon>Eukaryota</taxon>
        <taxon>Metazoa</taxon>
        <taxon>Spiralia</taxon>
        <taxon>Gnathifera</taxon>
        <taxon>Rotifera</taxon>
        <taxon>Eurotatoria</taxon>
        <taxon>Bdelloidea</taxon>
        <taxon>Adinetida</taxon>
        <taxon>Adinetidae</taxon>
        <taxon>Adineta</taxon>
    </lineage>
</organism>
<dbReference type="PANTHER" id="PTHR11106">
    <property type="entry name" value="GANGLIOSIDE INDUCED DIFFERENTIATION ASSOCIATED PROTEIN 2-RELATED"/>
    <property type="match status" value="1"/>
</dbReference>
<dbReference type="InterPro" id="IPR002589">
    <property type="entry name" value="Macro_dom"/>
</dbReference>
<dbReference type="PANTHER" id="PTHR11106:SF27">
    <property type="entry name" value="MACRO DOMAIN-CONTAINING PROTEIN"/>
    <property type="match status" value="1"/>
</dbReference>
<comment type="caution">
    <text evidence="3">The sequence shown here is derived from an EMBL/GenBank/DDBJ whole genome shotgun (WGS) entry which is preliminary data.</text>
</comment>
<evidence type="ECO:0000313" key="4">
    <source>
        <dbReference type="Proteomes" id="UP000663868"/>
    </source>
</evidence>
<dbReference type="InterPro" id="IPR012337">
    <property type="entry name" value="RNaseH-like_sf"/>
</dbReference>
<dbReference type="SUPFAM" id="SSF52949">
    <property type="entry name" value="Macro domain-like"/>
    <property type="match status" value="1"/>
</dbReference>